<comment type="caution">
    <text evidence="1">The sequence shown here is derived from an EMBL/GenBank/DDBJ whole genome shotgun (WGS) entry which is preliminary data.</text>
</comment>
<reference evidence="1 2" key="1">
    <citation type="journal article" date="2024" name="G3 (Bethesda)">
        <title>Genome assembly of Hibiscus sabdariffa L. provides insights into metabolisms of medicinal natural products.</title>
        <authorList>
            <person name="Kim T."/>
        </authorList>
    </citation>
    <scope>NUCLEOTIDE SEQUENCE [LARGE SCALE GENOMIC DNA]</scope>
    <source>
        <strain evidence="1">TK-2024</strain>
        <tissue evidence="1">Old leaves</tissue>
    </source>
</reference>
<accession>A0ABR2TQS8</accession>
<keyword evidence="2" id="KW-1185">Reference proteome</keyword>
<proteinExistence type="predicted"/>
<evidence type="ECO:0000313" key="1">
    <source>
        <dbReference type="EMBL" id="KAK9039811.1"/>
    </source>
</evidence>
<gene>
    <name evidence="1" type="ORF">V6N11_014997</name>
</gene>
<evidence type="ECO:0000313" key="2">
    <source>
        <dbReference type="Proteomes" id="UP001396334"/>
    </source>
</evidence>
<name>A0ABR2TQS8_9ROSI</name>
<organism evidence="1 2">
    <name type="scientific">Hibiscus sabdariffa</name>
    <name type="common">roselle</name>
    <dbReference type="NCBI Taxonomy" id="183260"/>
    <lineage>
        <taxon>Eukaryota</taxon>
        <taxon>Viridiplantae</taxon>
        <taxon>Streptophyta</taxon>
        <taxon>Embryophyta</taxon>
        <taxon>Tracheophyta</taxon>
        <taxon>Spermatophyta</taxon>
        <taxon>Magnoliopsida</taxon>
        <taxon>eudicotyledons</taxon>
        <taxon>Gunneridae</taxon>
        <taxon>Pentapetalae</taxon>
        <taxon>rosids</taxon>
        <taxon>malvids</taxon>
        <taxon>Malvales</taxon>
        <taxon>Malvaceae</taxon>
        <taxon>Malvoideae</taxon>
        <taxon>Hibiscus</taxon>
    </lineage>
</organism>
<dbReference type="EMBL" id="JBBPBN010000004">
    <property type="protein sequence ID" value="KAK9039811.1"/>
    <property type="molecule type" value="Genomic_DNA"/>
</dbReference>
<dbReference type="Proteomes" id="UP001396334">
    <property type="component" value="Unassembled WGS sequence"/>
</dbReference>
<protein>
    <submittedName>
        <fullName evidence="1">Uncharacterized protein</fullName>
    </submittedName>
</protein>
<sequence length="197" mass="21590">MRANVASSGAVTRRSVADDFHYQSALLISLKNYRKERHLVLAEFRNEHGSTQNGPIAHPFTNSCSQRKAWSDAVETFYHSVDNFCHPYILPTADKDTLLNPKYSPTMATNVPLLLPNVQSSTPLGFYRCSYGHSGYSSGSCCLYYTNDPKTTSPPCSRLRNSPATFVNPSKKVLASSSAANEGGYVKGVANDLTDVN</sequence>